<proteinExistence type="predicted"/>
<protein>
    <submittedName>
        <fullName evidence="2">Uncharacterized protein</fullName>
    </submittedName>
</protein>
<name>A0A1I1KEW9_9RHOB</name>
<evidence type="ECO:0000313" key="3">
    <source>
        <dbReference type="Proteomes" id="UP000198728"/>
    </source>
</evidence>
<dbReference type="AlphaFoldDB" id="A0A1I1KEW9"/>
<evidence type="ECO:0000256" key="1">
    <source>
        <dbReference type="SAM" id="Coils"/>
    </source>
</evidence>
<gene>
    <name evidence="2" type="ORF">SAMN04488094_106186</name>
</gene>
<reference evidence="2 3" key="1">
    <citation type="submission" date="2016-10" db="EMBL/GenBank/DDBJ databases">
        <authorList>
            <person name="de Groot N.N."/>
        </authorList>
    </citation>
    <scope>NUCLEOTIDE SEQUENCE [LARGE SCALE GENOMIC DNA]</scope>
    <source>
        <strain evidence="2 3">DSM 19548</strain>
    </source>
</reference>
<keyword evidence="1" id="KW-0175">Coiled coil</keyword>
<dbReference type="RefSeq" id="WP_177208331.1">
    <property type="nucleotide sequence ID" value="NZ_FOLG01000006.1"/>
</dbReference>
<keyword evidence="3" id="KW-1185">Reference proteome</keyword>
<organism evidence="2 3">
    <name type="scientific">Tropicimonas isoalkanivorans</name>
    <dbReference type="NCBI Taxonomy" id="441112"/>
    <lineage>
        <taxon>Bacteria</taxon>
        <taxon>Pseudomonadati</taxon>
        <taxon>Pseudomonadota</taxon>
        <taxon>Alphaproteobacteria</taxon>
        <taxon>Rhodobacterales</taxon>
        <taxon>Roseobacteraceae</taxon>
        <taxon>Tropicimonas</taxon>
    </lineage>
</organism>
<feature type="coiled-coil region" evidence="1">
    <location>
        <begin position="9"/>
        <end position="47"/>
    </location>
</feature>
<dbReference type="Proteomes" id="UP000198728">
    <property type="component" value="Unassembled WGS sequence"/>
</dbReference>
<accession>A0A1I1KEW9</accession>
<dbReference type="EMBL" id="FOLG01000006">
    <property type="protein sequence ID" value="SFC59376.1"/>
    <property type="molecule type" value="Genomic_DNA"/>
</dbReference>
<evidence type="ECO:0000313" key="2">
    <source>
        <dbReference type="EMBL" id="SFC59376.1"/>
    </source>
</evidence>
<dbReference type="STRING" id="441112.SAMN04488094_106186"/>
<sequence>MNETPMRVVTRERQELAEMERQYNELNERAEELRDLMERKRSRLAEMGHPVPLDD</sequence>